<comment type="caution">
    <text evidence="3">The sequence shown here is derived from an EMBL/GenBank/DDBJ whole genome shotgun (WGS) entry which is preliminary data.</text>
</comment>
<gene>
    <name evidence="3" type="ORF">LX99_03978</name>
</gene>
<evidence type="ECO:0000256" key="1">
    <source>
        <dbReference type="SAM" id="Coils"/>
    </source>
</evidence>
<feature type="transmembrane region" description="Helical" evidence="2">
    <location>
        <begin position="156"/>
        <end position="181"/>
    </location>
</feature>
<dbReference type="EMBL" id="QGHA01000009">
    <property type="protein sequence ID" value="PWK74177.1"/>
    <property type="molecule type" value="Genomic_DNA"/>
</dbReference>
<keyword evidence="2" id="KW-1133">Transmembrane helix</keyword>
<keyword evidence="2" id="KW-0472">Membrane</keyword>
<feature type="transmembrane region" description="Helical" evidence="2">
    <location>
        <begin position="12"/>
        <end position="31"/>
    </location>
</feature>
<keyword evidence="4" id="KW-1185">Reference proteome</keyword>
<dbReference type="Proteomes" id="UP000245678">
    <property type="component" value="Unassembled WGS sequence"/>
</dbReference>
<evidence type="ECO:0000256" key="2">
    <source>
        <dbReference type="SAM" id="Phobius"/>
    </source>
</evidence>
<dbReference type="RefSeq" id="WP_109609391.1">
    <property type="nucleotide sequence ID" value="NZ_QGHA01000009.1"/>
</dbReference>
<dbReference type="AlphaFoldDB" id="A0A316H2S5"/>
<evidence type="ECO:0000313" key="4">
    <source>
        <dbReference type="Proteomes" id="UP000245678"/>
    </source>
</evidence>
<name>A0A316H2S5_9SPHI</name>
<organism evidence="3 4">
    <name type="scientific">Mucilaginibacter oryzae</name>
    <dbReference type="NCBI Taxonomy" id="468058"/>
    <lineage>
        <taxon>Bacteria</taxon>
        <taxon>Pseudomonadati</taxon>
        <taxon>Bacteroidota</taxon>
        <taxon>Sphingobacteriia</taxon>
        <taxon>Sphingobacteriales</taxon>
        <taxon>Sphingobacteriaceae</taxon>
        <taxon>Mucilaginibacter</taxon>
    </lineage>
</organism>
<proteinExistence type="predicted"/>
<keyword evidence="2" id="KW-0812">Transmembrane</keyword>
<keyword evidence="1" id="KW-0175">Coiled coil</keyword>
<sequence>MITVPALPTDSLYKFLFVFGIILLITGGYFATEVNKKYRVLILHVDSVTKNIKFKSLNLTKNTDSLKKQLDYLDKTVSKNQKKMDSLGKSQFHNHKDFILSKKQSANLKIEKIKLAIELDKLKNKHAELEKKWKEISDDGDKAESIINYQTINMDFYIWFPVIVIFLGCIFTGLGGFRWYFKIQYYQDKILEMQYLQLKKDIEKKGITGRSHHEPLNHKRVRK</sequence>
<protein>
    <submittedName>
        <fullName evidence="3">Uncharacterized protein</fullName>
    </submittedName>
</protein>
<accession>A0A316H2S5</accession>
<evidence type="ECO:0000313" key="3">
    <source>
        <dbReference type="EMBL" id="PWK74177.1"/>
    </source>
</evidence>
<feature type="coiled-coil region" evidence="1">
    <location>
        <begin position="105"/>
        <end position="139"/>
    </location>
</feature>
<reference evidence="3 4" key="1">
    <citation type="submission" date="2018-05" db="EMBL/GenBank/DDBJ databases">
        <title>Genomic Encyclopedia of Archaeal and Bacterial Type Strains, Phase II (KMG-II): from individual species to whole genera.</title>
        <authorList>
            <person name="Goeker M."/>
        </authorList>
    </citation>
    <scope>NUCLEOTIDE SEQUENCE [LARGE SCALE GENOMIC DNA]</scope>
    <source>
        <strain evidence="3 4">DSM 19975</strain>
    </source>
</reference>